<dbReference type="EMBL" id="JADHQC010000002">
    <property type="protein sequence ID" value="MBL6811420.1"/>
    <property type="molecule type" value="Genomic_DNA"/>
</dbReference>
<name>A0A937HVP9_9GAMM</name>
<keyword evidence="2" id="KW-0489">Methyltransferase</keyword>
<dbReference type="InterPro" id="IPR052514">
    <property type="entry name" value="SAM-dependent_MTase"/>
</dbReference>
<dbReference type="Pfam" id="PF05050">
    <property type="entry name" value="Methyltransf_21"/>
    <property type="match status" value="1"/>
</dbReference>
<dbReference type="Gene3D" id="3.40.50.150">
    <property type="entry name" value="Vaccinia Virus protein VP39"/>
    <property type="match status" value="1"/>
</dbReference>
<gene>
    <name evidence="2" type="ORF">ISQ63_00895</name>
</gene>
<sequence>MNLLTRFILSRAIKRAAKKSSLINLPIATYANDYITQKIILDGWFEKRELYAVEKFFSSMQLDKKICIDAGANIGNHSLFFSRIFERVFSFEPNKEVFKLLEINASSVENVKPLNLGLSDTNEALKAFVDKGNLSSGRITDDLDSNEIFEVEKLDNFKFENNLGKISYLKIDIEGHEEAALRGAKEILISDSPVVSLEMEMTRNLTNCLASIKILQDCGYSKAYILGKSFSGGSNSNFKETSIAEFKNRRPKRHKMVMFLKD</sequence>
<feature type="domain" description="Methyltransferase FkbM" evidence="1">
    <location>
        <begin position="69"/>
        <end position="221"/>
    </location>
</feature>
<dbReference type="GO" id="GO:0032259">
    <property type="term" value="P:methylation"/>
    <property type="evidence" value="ECO:0007669"/>
    <property type="project" value="UniProtKB-KW"/>
</dbReference>
<protein>
    <submittedName>
        <fullName evidence="2">FkbM family methyltransferase</fullName>
    </submittedName>
</protein>
<dbReference type="InterPro" id="IPR006342">
    <property type="entry name" value="FkbM_mtfrase"/>
</dbReference>
<organism evidence="2 3">
    <name type="scientific">SAR86 cluster bacterium</name>
    <dbReference type="NCBI Taxonomy" id="2030880"/>
    <lineage>
        <taxon>Bacteria</taxon>
        <taxon>Pseudomonadati</taxon>
        <taxon>Pseudomonadota</taxon>
        <taxon>Gammaproteobacteria</taxon>
        <taxon>SAR86 cluster</taxon>
    </lineage>
</organism>
<dbReference type="PANTHER" id="PTHR34203">
    <property type="entry name" value="METHYLTRANSFERASE, FKBM FAMILY PROTEIN"/>
    <property type="match status" value="1"/>
</dbReference>
<reference evidence="2" key="1">
    <citation type="submission" date="2020-10" db="EMBL/GenBank/DDBJ databases">
        <title>Microbiome of the Black Sea water column analyzed by genome centric metagenomics.</title>
        <authorList>
            <person name="Cabello-Yeves P.J."/>
            <person name="Callieri C."/>
            <person name="Picazo A."/>
            <person name="Mehrshad M."/>
            <person name="Haro-Moreno J.M."/>
            <person name="Roda-Garcia J."/>
            <person name="Dzembekova N."/>
            <person name="Slabakova V."/>
            <person name="Slabakova N."/>
            <person name="Moncheva S."/>
            <person name="Rodriguez-Valera F."/>
        </authorList>
    </citation>
    <scope>NUCLEOTIDE SEQUENCE</scope>
    <source>
        <strain evidence="2">BS307-5m-G49</strain>
    </source>
</reference>
<dbReference type="SUPFAM" id="SSF53335">
    <property type="entry name" value="S-adenosyl-L-methionine-dependent methyltransferases"/>
    <property type="match status" value="1"/>
</dbReference>
<dbReference type="AlphaFoldDB" id="A0A937HVP9"/>
<dbReference type="InterPro" id="IPR029063">
    <property type="entry name" value="SAM-dependent_MTases_sf"/>
</dbReference>
<comment type="caution">
    <text evidence="2">The sequence shown here is derived from an EMBL/GenBank/DDBJ whole genome shotgun (WGS) entry which is preliminary data.</text>
</comment>
<dbReference type="GO" id="GO:0008168">
    <property type="term" value="F:methyltransferase activity"/>
    <property type="evidence" value="ECO:0007669"/>
    <property type="project" value="UniProtKB-KW"/>
</dbReference>
<accession>A0A937HVP9</accession>
<evidence type="ECO:0000313" key="3">
    <source>
        <dbReference type="Proteomes" id="UP000744438"/>
    </source>
</evidence>
<evidence type="ECO:0000259" key="1">
    <source>
        <dbReference type="Pfam" id="PF05050"/>
    </source>
</evidence>
<dbReference type="PANTHER" id="PTHR34203:SF15">
    <property type="entry name" value="SLL1173 PROTEIN"/>
    <property type="match status" value="1"/>
</dbReference>
<dbReference type="Proteomes" id="UP000744438">
    <property type="component" value="Unassembled WGS sequence"/>
</dbReference>
<evidence type="ECO:0000313" key="2">
    <source>
        <dbReference type="EMBL" id="MBL6811420.1"/>
    </source>
</evidence>
<dbReference type="NCBIfam" id="TIGR01444">
    <property type="entry name" value="fkbM_fam"/>
    <property type="match status" value="1"/>
</dbReference>
<proteinExistence type="predicted"/>
<keyword evidence="2" id="KW-0808">Transferase</keyword>